<gene>
    <name evidence="10" type="ORF">BWQ96_02276</name>
</gene>
<dbReference type="Pfam" id="PF01008">
    <property type="entry name" value="IF-2B"/>
    <property type="match status" value="1"/>
</dbReference>
<keyword evidence="5" id="KW-0648">Protein biosynthesis</keyword>
<evidence type="ECO:0000313" key="10">
    <source>
        <dbReference type="EMBL" id="PXF47890.1"/>
    </source>
</evidence>
<dbReference type="InterPro" id="IPR000649">
    <property type="entry name" value="IF-2B-related"/>
</dbReference>
<evidence type="ECO:0000256" key="1">
    <source>
        <dbReference type="ARBA" id="ARBA00004514"/>
    </source>
</evidence>
<evidence type="ECO:0000256" key="8">
    <source>
        <dbReference type="ARBA" id="ARBA00046432"/>
    </source>
</evidence>
<evidence type="ECO:0000256" key="3">
    <source>
        <dbReference type="ARBA" id="ARBA00022490"/>
    </source>
</evidence>
<evidence type="ECO:0000256" key="7">
    <source>
        <dbReference type="ARBA" id="ARBA00044356"/>
    </source>
</evidence>
<comment type="subcellular location">
    <subcellularLocation>
        <location evidence="1">Cytoplasm</location>
        <location evidence="1">Cytosol</location>
    </subcellularLocation>
</comment>
<dbReference type="SUPFAM" id="SSF100950">
    <property type="entry name" value="NagB/RpiA/CoA transferase-like"/>
    <property type="match status" value="1"/>
</dbReference>
<comment type="subunit">
    <text evidence="8">Component of the translation initiation factor 2B (eIF2B) complex which is a heterodecamer of two sets of five different subunits: alpha, beta, gamma, delta and epsilon. Subunits alpha, beta and delta comprise a regulatory subcomplex and subunits epsilon and gamma comprise a catalytic subcomplex. Within the complex, the hexameric regulatory complex resides at the center, with the two heterodimeric catalytic subcomplexes bound on opposite sides.</text>
</comment>
<dbReference type="STRING" id="448386.A0A2V3J3C7"/>
<name>A0A2V3J3C7_9FLOR</name>
<dbReference type="Gene3D" id="3.40.50.10470">
    <property type="entry name" value="Translation initiation factor eif-2b, domain 2"/>
    <property type="match status" value="1"/>
</dbReference>
<dbReference type="Proteomes" id="UP000247409">
    <property type="component" value="Unassembled WGS sequence"/>
</dbReference>
<accession>A0A2V3J3C7</accession>
<keyword evidence="11" id="KW-1185">Reference proteome</keyword>
<evidence type="ECO:0000256" key="5">
    <source>
        <dbReference type="ARBA" id="ARBA00022917"/>
    </source>
</evidence>
<dbReference type="GO" id="GO:0005829">
    <property type="term" value="C:cytosol"/>
    <property type="evidence" value="ECO:0007669"/>
    <property type="project" value="UniProtKB-SubCell"/>
</dbReference>
<keyword evidence="3" id="KW-0963">Cytoplasm</keyword>
<evidence type="ECO:0000256" key="9">
    <source>
        <dbReference type="RuleBase" id="RU003814"/>
    </source>
</evidence>
<reference evidence="10 11" key="1">
    <citation type="journal article" date="2018" name="Mol. Biol. Evol.">
        <title>Analysis of the draft genome of the red seaweed Gracilariopsis chorda provides insights into genome size evolution in Rhodophyta.</title>
        <authorList>
            <person name="Lee J."/>
            <person name="Yang E.C."/>
            <person name="Graf L."/>
            <person name="Yang J.H."/>
            <person name="Qiu H."/>
            <person name="Zel Zion U."/>
            <person name="Chan C.X."/>
            <person name="Stephens T.G."/>
            <person name="Weber A.P.M."/>
            <person name="Boo G.H."/>
            <person name="Boo S.M."/>
            <person name="Kim K.M."/>
            <person name="Shin Y."/>
            <person name="Jung M."/>
            <person name="Lee S.J."/>
            <person name="Yim H.S."/>
            <person name="Lee J.H."/>
            <person name="Bhattacharya D."/>
            <person name="Yoon H.S."/>
        </authorList>
    </citation>
    <scope>NUCLEOTIDE SEQUENCE [LARGE SCALE GENOMIC DNA]</scope>
    <source>
        <strain evidence="10 11">SKKU-2015</strain>
        <tissue evidence="10">Whole body</tissue>
    </source>
</reference>
<organism evidence="10 11">
    <name type="scientific">Gracilariopsis chorda</name>
    <dbReference type="NCBI Taxonomy" id="448386"/>
    <lineage>
        <taxon>Eukaryota</taxon>
        <taxon>Rhodophyta</taxon>
        <taxon>Florideophyceae</taxon>
        <taxon>Rhodymeniophycidae</taxon>
        <taxon>Gracilariales</taxon>
        <taxon>Gracilariaceae</taxon>
        <taxon>Gracilariopsis</taxon>
    </lineage>
</organism>
<evidence type="ECO:0000256" key="2">
    <source>
        <dbReference type="ARBA" id="ARBA00007251"/>
    </source>
</evidence>
<dbReference type="InterPro" id="IPR042529">
    <property type="entry name" value="IF_2B-like_C"/>
</dbReference>
<evidence type="ECO:0000313" key="11">
    <source>
        <dbReference type="Proteomes" id="UP000247409"/>
    </source>
</evidence>
<dbReference type="OrthoDB" id="10254737at2759"/>
<comment type="similarity">
    <text evidence="2 9">Belongs to the eIF-2B alpha/beta/delta subunits family.</text>
</comment>
<keyword evidence="4 10" id="KW-0396">Initiation factor</keyword>
<protein>
    <recommendedName>
        <fullName evidence="6">Translation initiation factor eIF2B subunit delta</fullName>
    </recommendedName>
    <alternativeName>
        <fullName evidence="7">eIF2B GDP-GTP exchange factor subunit delta</fullName>
    </alternativeName>
</protein>
<comment type="caution">
    <text evidence="10">The sequence shown here is derived from an EMBL/GenBank/DDBJ whole genome shotgun (WGS) entry which is preliminary data.</text>
</comment>
<dbReference type="GO" id="GO:0003743">
    <property type="term" value="F:translation initiation factor activity"/>
    <property type="evidence" value="ECO:0007669"/>
    <property type="project" value="UniProtKB-KW"/>
</dbReference>
<evidence type="ECO:0000256" key="4">
    <source>
        <dbReference type="ARBA" id="ARBA00022540"/>
    </source>
</evidence>
<dbReference type="PANTHER" id="PTHR10233">
    <property type="entry name" value="TRANSLATION INITIATION FACTOR EIF-2B"/>
    <property type="match status" value="1"/>
</dbReference>
<dbReference type="PANTHER" id="PTHR10233:SF14">
    <property type="entry name" value="TRANSLATION INITIATION FACTOR EIF-2B SUBUNIT DELTA"/>
    <property type="match status" value="1"/>
</dbReference>
<sequence length="382" mass="40768">MNAPQVLYSVTPKRKTTLIATVRLGTPTQPVVPCRRATPTASASSPNPKPLIESKTIQAGGISVLPVLPAHPYPHPLLLAHKVTPVAAPPPPSPQTMMPSLAEATTTSTHSQSFDLPFRTSLLALRHSNNSDPRATILRHLESIFPYEAAARNPTLRAQRDAVHAAVSAQPKNDASLYDVATTAMDAFLAVRINGARAKVSAFFDSFCRERQWSHVAVLAGSTVAEACFLALNYPSKRLTVIDTAPNYPGRTLAARLASQTSANVRYATLSAAARALDSVHVLVIGAKEVCLNGTVLAERGAGVLANMARENAVQVVVATQAVKYSDRMLISRSPDGDVINPTEIAAVVTELDTAQWPVSEAPEVLRRLNDQEAHRVGVSPV</sequence>
<dbReference type="EMBL" id="NBIV01000018">
    <property type="protein sequence ID" value="PXF47890.1"/>
    <property type="molecule type" value="Genomic_DNA"/>
</dbReference>
<evidence type="ECO:0000256" key="6">
    <source>
        <dbReference type="ARBA" id="ARBA00044147"/>
    </source>
</evidence>
<dbReference type="AlphaFoldDB" id="A0A2V3J3C7"/>
<dbReference type="InterPro" id="IPR037171">
    <property type="entry name" value="NagB/RpiA_transferase-like"/>
</dbReference>
<proteinExistence type="inferred from homology"/>